<dbReference type="InterPro" id="IPR011110">
    <property type="entry name" value="Reg_prop"/>
</dbReference>
<name>H1XXZ8_CALAY</name>
<dbReference type="OrthoDB" id="9807410at2"/>
<dbReference type="EMBL" id="CP018099">
    <property type="protein sequence ID" value="APF20626.1"/>
    <property type="molecule type" value="Genomic_DNA"/>
</dbReference>
<evidence type="ECO:0000313" key="3">
    <source>
        <dbReference type="EMBL" id="EHO40873.1"/>
    </source>
</evidence>
<dbReference type="HOGENOM" id="CLU_018865_0_0_0"/>
<evidence type="ECO:0000313" key="5">
    <source>
        <dbReference type="Proteomes" id="UP000183868"/>
    </source>
</evidence>
<dbReference type="Gene3D" id="2.60.40.4070">
    <property type="match status" value="1"/>
</dbReference>
<dbReference type="InterPro" id="IPR036322">
    <property type="entry name" value="WD40_repeat_dom_sf"/>
</dbReference>
<evidence type="ECO:0000256" key="1">
    <source>
        <dbReference type="SAM" id="SignalP"/>
    </source>
</evidence>
<dbReference type="InParanoid" id="H1XXZ8"/>
<organism evidence="3 4">
    <name type="scientific">Caldithrix abyssi DSM 13497</name>
    <dbReference type="NCBI Taxonomy" id="880073"/>
    <lineage>
        <taxon>Bacteria</taxon>
        <taxon>Pseudomonadati</taxon>
        <taxon>Calditrichota</taxon>
        <taxon>Calditrichia</taxon>
        <taxon>Calditrichales</taxon>
        <taxon>Calditrichaceae</taxon>
        <taxon>Caldithrix</taxon>
    </lineage>
</organism>
<evidence type="ECO:0000313" key="2">
    <source>
        <dbReference type="EMBL" id="APF20626.1"/>
    </source>
</evidence>
<dbReference type="Gene3D" id="2.130.10.10">
    <property type="entry name" value="YVTN repeat-like/Quinoprotein amine dehydrogenase"/>
    <property type="match status" value="3"/>
</dbReference>
<dbReference type="RefSeq" id="WP_006927936.1">
    <property type="nucleotide sequence ID" value="NZ_CM001402.1"/>
</dbReference>
<dbReference type="AlphaFoldDB" id="H1XXZ8"/>
<dbReference type="SUPFAM" id="SSF63829">
    <property type="entry name" value="Calcium-dependent phosphotriesterase"/>
    <property type="match status" value="1"/>
</dbReference>
<reference evidence="2 5" key="2">
    <citation type="submission" date="2016-11" db="EMBL/GenBank/DDBJ databases">
        <title>Genomic analysis of Caldithrix abyssi and proposal of a novel bacterial phylum Caldithrichaeota.</title>
        <authorList>
            <person name="Kublanov I."/>
            <person name="Sigalova O."/>
            <person name="Gavrilov S."/>
            <person name="Lebedinsky A."/>
            <person name="Ivanova N."/>
            <person name="Daum C."/>
            <person name="Reddy T."/>
            <person name="Klenk H.P."/>
            <person name="Goker M."/>
            <person name="Reva O."/>
            <person name="Miroshnichenko M."/>
            <person name="Kyprides N."/>
            <person name="Woyke T."/>
            <person name="Gelfand M."/>
        </authorList>
    </citation>
    <scope>NUCLEOTIDE SEQUENCE [LARGE SCALE GENOMIC DNA]</scope>
    <source>
        <strain evidence="2 5">LF13</strain>
    </source>
</reference>
<accession>H1XXZ8</accession>
<feature type="chain" id="PRO_5010834685" evidence="1">
    <location>
        <begin position="20"/>
        <end position="793"/>
    </location>
</feature>
<reference evidence="3 4" key="1">
    <citation type="submission" date="2011-09" db="EMBL/GenBank/DDBJ databases">
        <title>The permanent draft genome of Caldithrix abyssi DSM 13497.</title>
        <authorList>
            <consortium name="US DOE Joint Genome Institute (JGI-PGF)"/>
            <person name="Lucas S."/>
            <person name="Han J."/>
            <person name="Lapidus A."/>
            <person name="Bruce D."/>
            <person name="Goodwin L."/>
            <person name="Pitluck S."/>
            <person name="Peters L."/>
            <person name="Kyrpides N."/>
            <person name="Mavromatis K."/>
            <person name="Ivanova N."/>
            <person name="Mikhailova N."/>
            <person name="Chertkov O."/>
            <person name="Detter J.C."/>
            <person name="Tapia R."/>
            <person name="Han C."/>
            <person name="Land M."/>
            <person name="Hauser L."/>
            <person name="Markowitz V."/>
            <person name="Cheng J.-F."/>
            <person name="Hugenholtz P."/>
            <person name="Woyke T."/>
            <person name="Wu D."/>
            <person name="Spring S."/>
            <person name="Brambilla E."/>
            <person name="Klenk H.-P."/>
            <person name="Eisen J.A."/>
        </authorList>
    </citation>
    <scope>NUCLEOTIDE SEQUENCE [LARGE SCALE GENOMIC DNA]</scope>
    <source>
        <strain evidence="3 4">DSM 13497</strain>
    </source>
</reference>
<sequence precursor="true">MTRPLLILLFVFKALTAQGVGDWQTLTYMNNINGLIADGNLLWAVSDGGLFNYDVQSTESKKFTNTDGLRSIKLNRIVQDQYGQIIVGGQEGLVQYYDPSKNTWQYQYALEGNNINHIFTKQDTLWVCAEKGVGVFVYDGAEYVFKDFFRNFPLTVENIFASAVFAGQIWLGTDKGLLSAPSDFGRFPINDPQRWQTFGTTQGLPSNGIRALLPTEDKLWVGTYAGLAYVDKQKNIVTVNNWWKNDQNEYQPVEYLVADAANGVIYPAFSVFITRYTLSAGYQVLKTYKFKIQGLAIDGTGQLWAALKNNGIKNLDDLHIKLDGPPSNLIRTVFKDHRKNIWASPSRPKIILQDGIYVHNGELWQKWTFRGPYWQTVNNVDVIYEDRFNNLWFGTWGGGVMVITSSNDTVFFHSHDLPGSLEISDIQETRVIDPAKYAIYRDFFKGVVIDENYEVITAIKEGPRGRLWFANYWAANGNLLAVAPYEENGFVSLDKNKWIYFGASDGIVAKEGGVLCIEFDNFANRVYIGTLSNGVFILDYGNSVENKADDRLYQLTIQDNLFSNTVFSLAMDQDGVLWIGTAAGLNSFDGLRVYKHVGDDLGLSGPLENEIHHILVDASNNKWFSTTGGLSLLRGDRSPWDTKGWLGYNRTNSFLVDDNVQCVYLDEDNNEALIATEGGLSVYRGPFAEIEEQFTKTPAGPNPYILEAGSPKFVIKNLMFNSTVKILNINGKLVRELTPKTLLKDGTLAVDGGRAYWDGLDATGNRVASGIYLFLAISEEGKTISGKIAVIRK</sequence>
<dbReference type="Pfam" id="PF07494">
    <property type="entry name" value="Reg_prop"/>
    <property type="match status" value="2"/>
</dbReference>
<dbReference type="STRING" id="880073.Cabys_3881"/>
<evidence type="ECO:0000313" key="4">
    <source>
        <dbReference type="Proteomes" id="UP000004671"/>
    </source>
</evidence>
<gene>
    <name evidence="2" type="ORF">Cabys_3881</name>
    <name evidence="3" type="ORF">Calab_1247</name>
</gene>
<dbReference type="EMBL" id="CM001402">
    <property type="protein sequence ID" value="EHO40873.1"/>
    <property type="molecule type" value="Genomic_DNA"/>
</dbReference>
<dbReference type="Proteomes" id="UP000183868">
    <property type="component" value="Chromosome"/>
</dbReference>
<dbReference type="Proteomes" id="UP000004671">
    <property type="component" value="Chromosome"/>
</dbReference>
<proteinExistence type="predicted"/>
<keyword evidence="1" id="KW-0732">Signal</keyword>
<dbReference type="SUPFAM" id="SSF50978">
    <property type="entry name" value="WD40 repeat-like"/>
    <property type="match status" value="1"/>
</dbReference>
<protein>
    <submittedName>
        <fullName evidence="2">Ligand-binding sensor domain-containing protein</fullName>
    </submittedName>
</protein>
<dbReference type="KEGG" id="caby:Cabys_3881"/>
<feature type="signal peptide" evidence="1">
    <location>
        <begin position="1"/>
        <end position="19"/>
    </location>
</feature>
<dbReference type="InterPro" id="IPR015943">
    <property type="entry name" value="WD40/YVTN_repeat-like_dom_sf"/>
</dbReference>
<dbReference type="eggNOG" id="COG3292">
    <property type="taxonomic scope" value="Bacteria"/>
</dbReference>
<keyword evidence="4" id="KW-1185">Reference proteome</keyword>
<dbReference type="PaxDb" id="880073-Calab_1247"/>